<accession>B9SIH3</accession>
<keyword evidence="2" id="KW-1185">Reference proteome</keyword>
<evidence type="ECO:0000313" key="1">
    <source>
        <dbReference type="EMBL" id="EEF36628.1"/>
    </source>
</evidence>
<evidence type="ECO:0000313" key="2">
    <source>
        <dbReference type="Proteomes" id="UP000008311"/>
    </source>
</evidence>
<reference evidence="2" key="1">
    <citation type="journal article" date="2010" name="Nat. Biotechnol.">
        <title>Draft genome sequence of the oilseed species Ricinus communis.</title>
        <authorList>
            <person name="Chan A.P."/>
            <person name="Crabtree J."/>
            <person name="Zhao Q."/>
            <person name="Lorenzi H."/>
            <person name="Orvis J."/>
            <person name="Puiu D."/>
            <person name="Melake-Berhan A."/>
            <person name="Jones K.M."/>
            <person name="Redman J."/>
            <person name="Chen G."/>
            <person name="Cahoon E.B."/>
            <person name="Gedil M."/>
            <person name="Stanke M."/>
            <person name="Haas B.J."/>
            <person name="Wortman J.R."/>
            <person name="Fraser-Liggett C.M."/>
            <person name="Ravel J."/>
            <person name="Rabinowicz P.D."/>
        </authorList>
    </citation>
    <scope>NUCLEOTIDE SEQUENCE [LARGE SCALE GENOMIC DNA]</scope>
    <source>
        <strain evidence="2">cv. Hale</strain>
    </source>
</reference>
<dbReference type="AlphaFoldDB" id="B9SIH3"/>
<name>B9SIH3_RICCO</name>
<sequence length="98" mass="10929">MTNNEDSKVSFRKCRISFSIIENGGHWNLNMEDPSLLQQGALAPYRLVWAPFGKEMEGHLHTRLGRNALDEHDSLVFKKGTTTNNQFVVGSVLSGVLA</sequence>
<dbReference type="EMBL" id="EQ973972">
    <property type="protein sequence ID" value="EEF36628.1"/>
    <property type="molecule type" value="Genomic_DNA"/>
</dbReference>
<gene>
    <name evidence="1" type="ORF">RCOM_1256300</name>
</gene>
<proteinExistence type="predicted"/>
<dbReference type="InParanoid" id="B9SIH3"/>
<organism evidence="1 2">
    <name type="scientific">Ricinus communis</name>
    <name type="common">Castor bean</name>
    <dbReference type="NCBI Taxonomy" id="3988"/>
    <lineage>
        <taxon>Eukaryota</taxon>
        <taxon>Viridiplantae</taxon>
        <taxon>Streptophyta</taxon>
        <taxon>Embryophyta</taxon>
        <taxon>Tracheophyta</taxon>
        <taxon>Spermatophyta</taxon>
        <taxon>Magnoliopsida</taxon>
        <taxon>eudicotyledons</taxon>
        <taxon>Gunneridae</taxon>
        <taxon>Pentapetalae</taxon>
        <taxon>rosids</taxon>
        <taxon>fabids</taxon>
        <taxon>Malpighiales</taxon>
        <taxon>Euphorbiaceae</taxon>
        <taxon>Acalyphoideae</taxon>
        <taxon>Acalypheae</taxon>
        <taxon>Ricinus</taxon>
    </lineage>
</organism>
<protein>
    <submittedName>
        <fullName evidence="1">Uncharacterized protein</fullName>
    </submittedName>
</protein>
<dbReference type="Proteomes" id="UP000008311">
    <property type="component" value="Unassembled WGS sequence"/>
</dbReference>